<name>A0A835YR03_9STRA</name>
<keyword evidence="2" id="KW-1133">Transmembrane helix</keyword>
<feature type="compositionally biased region" description="Gly residues" evidence="1">
    <location>
        <begin position="200"/>
        <end position="210"/>
    </location>
</feature>
<evidence type="ECO:0000256" key="1">
    <source>
        <dbReference type="SAM" id="MobiDB-lite"/>
    </source>
</evidence>
<comment type="caution">
    <text evidence="3">The sequence shown here is derived from an EMBL/GenBank/DDBJ whole genome shotgun (WGS) entry which is preliminary data.</text>
</comment>
<organism evidence="3 4">
    <name type="scientific">Tribonema minus</name>
    <dbReference type="NCBI Taxonomy" id="303371"/>
    <lineage>
        <taxon>Eukaryota</taxon>
        <taxon>Sar</taxon>
        <taxon>Stramenopiles</taxon>
        <taxon>Ochrophyta</taxon>
        <taxon>PX clade</taxon>
        <taxon>Xanthophyceae</taxon>
        <taxon>Tribonematales</taxon>
        <taxon>Tribonemataceae</taxon>
        <taxon>Tribonema</taxon>
    </lineage>
</organism>
<feature type="transmembrane region" description="Helical" evidence="2">
    <location>
        <begin position="464"/>
        <end position="493"/>
    </location>
</feature>
<dbReference type="Proteomes" id="UP000664859">
    <property type="component" value="Unassembled WGS sequence"/>
</dbReference>
<sequence length="512" mass="54967">MAAAESTSDGKVKAGKLLRDLKRGRQLKSIDIAAHAEPAAAHLARNHATRGIASEARWSTVRAVVDADVKLAAADGNRLRSVFSACISEWGVFVGKQAQAAMQWAATHCLKGTSSPVAETSSPVVEMGGSALLGILWMLRLDPKKTFPSDSAMLKEMGGKDGALKILMDSEHPKIVEYQQRAPPTDAMKRFVLRQLTGPDDGGGGGGSGGAADIRRSGGAADIRGAAALTDSSGDAGAAHRSVPAPPPPLLKPLPPNPPAILAVGAFPALNPMAAAAAAATVDANTGGGDRSNWKLRQWAATCFILTFFLNSTYRDFQDQGRAAYAATGPANNLVFLVKVHLKHEPALQRRVVRMLNAAHYLSWMDLGGFYSWTELVERGLLSKGEVAELQTARCKKNSLVLLWILEELAGSADTDERLRRHHQCLFDNPVFLKMQEQVLACRGQFNALATARSVQVPIVYTHMLWWFLIVFLLILGAYAGYVLVLTAFLALFDVAMALREPFGLDATDIDP</sequence>
<protein>
    <submittedName>
        <fullName evidence="3">Uncharacterized protein</fullName>
    </submittedName>
</protein>
<dbReference type="InterPro" id="IPR021134">
    <property type="entry name" value="Bestrophin-like"/>
</dbReference>
<gene>
    <name evidence="3" type="ORF">JKP88DRAFT_330705</name>
</gene>
<evidence type="ECO:0000256" key="2">
    <source>
        <dbReference type="SAM" id="Phobius"/>
    </source>
</evidence>
<keyword evidence="2" id="KW-0472">Membrane</keyword>
<evidence type="ECO:0000313" key="3">
    <source>
        <dbReference type="EMBL" id="KAG5178085.1"/>
    </source>
</evidence>
<dbReference type="Pfam" id="PF01062">
    <property type="entry name" value="Bestrophin"/>
    <property type="match status" value="1"/>
</dbReference>
<proteinExistence type="predicted"/>
<accession>A0A835YR03</accession>
<dbReference type="EMBL" id="JAFCMP010000518">
    <property type="protein sequence ID" value="KAG5178085.1"/>
    <property type="molecule type" value="Genomic_DNA"/>
</dbReference>
<reference evidence="3" key="1">
    <citation type="submission" date="2021-02" db="EMBL/GenBank/DDBJ databases">
        <title>First Annotated Genome of the Yellow-green Alga Tribonema minus.</title>
        <authorList>
            <person name="Mahan K.M."/>
        </authorList>
    </citation>
    <scope>NUCLEOTIDE SEQUENCE</scope>
    <source>
        <strain evidence="3">UTEX B ZZ1240</strain>
    </source>
</reference>
<evidence type="ECO:0000313" key="4">
    <source>
        <dbReference type="Proteomes" id="UP000664859"/>
    </source>
</evidence>
<dbReference type="AlphaFoldDB" id="A0A835YR03"/>
<keyword evidence="4" id="KW-1185">Reference proteome</keyword>
<feature type="region of interest" description="Disordered" evidence="1">
    <location>
        <begin position="195"/>
        <end position="216"/>
    </location>
</feature>
<keyword evidence="2" id="KW-0812">Transmembrane</keyword>
<dbReference type="GO" id="GO:0005254">
    <property type="term" value="F:chloride channel activity"/>
    <property type="evidence" value="ECO:0007669"/>
    <property type="project" value="InterPro"/>
</dbReference>